<proteinExistence type="inferred from homology"/>
<dbReference type="InterPro" id="IPR036188">
    <property type="entry name" value="FAD/NAD-bd_sf"/>
</dbReference>
<feature type="region of interest" description="Disordered" evidence="18">
    <location>
        <begin position="1983"/>
        <end position="2034"/>
    </location>
</feature>
<name>A0A8J9Y6A1_9NEOP</name>
<feature type="compositionally biased region" description="Low complexity" evidence="18">
    <location>
        <begin position="1466"/>
        <end position="1475"/>
    </location>
</feature>
<evidence type="ECO:0000256" key="1">
    <source>
        <dbReference type="ARBA" id="ARBA00001974"/>
    </source>
</evidence>
<feature type="compositionally biased region" description="Basic and acidic residues" evidence="18">
    <location>
        <begin position="1910"/>
        <end position="1919"/>
    </location>
</feature>
<evidence type="ECO:0000313" key="21">
    <source>
        <dbReference type="Proteomes" id="UP000838878"/>
    </source>
</evidence>
<feature type="region of interest" description="Disordered" evidence="18">
    <location>
        <begin position="1857"/>
        <end position="1949"/>
    </location>
</feature>
<dbReference type="GO" id="GO:0005737">
    <property type="term" value="C:cytoplasm"/>
    <property type="evidence" value="ECO:0007669"/>
    <property type="project" value="UniProtKB-SubCell"/>
</dbReference>
<feature type="compositionally biased region" description="Basic and acidic residues" evidence="18">
    <location>
        <begin position="1583"/>
        <end position="1597"/>
    </location>
</feature>
<feature type="compositionally biased region" description="Basic and acidic residues" evidence="18">
    <location>
        <begin position="845"/>
        <end position="856"/>
    </location>
</feature>
<dbReference type="Pfam" id="PF00890">
    <property type="entry name" value="FAD_binding_2"/>
    <property type="match status" value="1"/>
</dbReference>
<evidence type="ECO:0000256" key="12">
    <source>
        <dbReference type="ARBA" id="ARBA00023033"/>
    </source>
</evidence>
<dbReference type="Gene3D" id="3.50.50.60">
    <property type="entry name" value="FAD/NAD(P)-binding domain"/>
    <property type="match status" value="1"/>
</dbReference>
<dbReference type="GO" id="GO:0046872">
    <property type="term" value="F:metal ion binding"/>
    <property type="evidence" value="ECO:0007669"/>
    <property type="project" value="UniProtKB-KW"/>
</dbReference>
<dbReference type="Pfam" id="PF25413">
    <property type="entry name" value="Rossman_Mical"/>
    <property type="match status" value="1"/>
</dbReference>
<feature type="region of interest" description="Disordered" evidence="18">
    <location>
        <begin position="2046"/>
        <end position="2115"/>
    </location>
</feature>
<keyword evidence="7 16" id="KW-0479">Metal-binding</keyword>
<feature type="compositionally biased region" description="Pro residues" evidence="18">
    <location>
        <begin position="2068"/>
        <end position="2106"/>
    </location>
</feature>
<evidence type="ECO:0000256" key="11">
    <source>
        <dbReference type="ARBA" id="ARBA00023002"/>
    </source>
</evidence>
<feature type="compositionally biased region" description="Acidic residues" evidence="18">
    <location>
        <begin position="1407"/>
        <end position="1417"/>
    </location>
</feature>
<feature type="compositionally biased region" description="Basic and acidic residues" evidence="18">
    <location>
        <begin position="2144"/>
        <end position="2154"/>
    </location>
</feature>
<dbReference type="EC" id="1.14.13.225" evidence="4"/>
<evidence type="ECO:0000256" key="6">
    <source>
        <dbReference type="ARBA" id="ARBA00022630"/>
    </source>
</evidence>
<evidence type="ECO:0000256" key="10">
    <source>
        <dbReference type="ARBA" id="ARBA00022857"/>
    </source>
</evidence>
<feature type="compositionally biased region" description="Basic residues" evidence="18">
    <location>
        <begin position="2053"/>
        <end position="2062"/>
    </location>
</feature>
<comment type="cofactor">
    <cofactor evidence="1">
        <name>FAD</name>
        <dbReference type="ChEBI" id="CHEBI:57692"/>
    </cofactor>
</comment>
<accession>A0A8J9Y6A1</accession>
<dbReference type="PANTHER" id="PTHR23167:SF54">
    <property type="entry name" value="[F-ACTIN]-MONOOXYGENASE MICAL"/>
    <property type="match status" value="1"/>
</dbReference>
<evidence type="ECO:0000256" key="14">
    <source>
        <dbReference type="ARBA" id="ARBA00023203"/>
    </source>
</evidence>
<dbReference type="Pfam" id="PF00412">
    <property type="entry name" value="LIM"/>
    <property type="match status" value="1"/>
</dbReference>
<dbReference type="Gene3D" id="2.10.110.10">
    <property type="entry name" value="Cysteine Rich Protein"/>
    <property type="match status" value="1"/>
</dbReference>
<dbReference type="InterPro" id="IPR057494">
    <property type="entry name" value="Rossman_Mical"/>
</dbReference>
<dbReference type="OrthoDB" id="20799at2759"/>
<keyword evidence="6" id="KW-0285">Flavoprotein</keyword>
<dbReference type="InterPro" id="IPR050540">
    <property type="entry name" value="F-actin_Monoox_Mical"/>
</dbReference>
<comment type="catalytic activity">
    <reaction evidence="15">
        <text>L-methionyl-[F-actin] + NADPH + O2 + H(+) = L-methionyl-(R)-S-oxide-[F-actin] + NADP(+) + H2O</text>
        <dbReference type="Rhea" id="RHEA:51308"/>
        <dbReference type="Rhea" id="RHEA-COMP:12953"/>
        <dbReference type="Rhea" id="RHEA-COMP:12956"/>
        <dbReference type="ChEBI" id="CHEBI:15377"/>
        <dbReference type="ChEBI" id="CHEBI:15378"/>
        <dbReference type="ChEBI" id="CHEBI:15379"/>
        <dbReference type="ChEBI" id="CHEBI:16044"/>
        <dbReference type="ChEBI" id="CHEBI:45764"/>
        <dbReference type="ChEBI" id="CHEBI:57783"/>
        <dbReference type="ChEBI" id="CHEBI:58349"/>
        <dbReference type="EC" id="1.14.13.225"/>
    </reaction>
</comment>
<dbReference type="CDD" id="cd09358">
    <property type="entry name" value="LIM_Mical_like"/>
    <property type="match status" value="1"/>
</dbReference>
<keyword evidence="17" id="KW-0175">Coiled coil</keyword>
<feature type="compositionally biased region" description="Acidic residues" evidence="18">
    <location>
        <begin position="1450"/>
        <end position="1465"/>
    </location>
</feature>
<evidence type="ECO:0000256" key="17">
    <source>
        <dbReference type="SAM" id="Coils"/>
    </source>
</evidence>
<feature type="compositionally biased region" description="Basic and acidic residues" evidence="18">
    <location>
        <begin position="1430"/>
        <end position="1441"/>
    </location>
</feature>
<evidence type="ECO:0000256" key="8">
    <source>
        <dbReference type="ARBA" id="ARBA00022827"/>
    </source>
</evidence>
<feature type="region of interest" description="Disordered" evidence="18">
    <location>
        <begin position="821"/>
        <end position="875"/>
    </location>
</feature>
<evidence type="ECO:0000256" key="3">
    <source>
        <dbReference type="ARBA" id="ARBA00008223"/>
    </source>
</evidence>
<dbReference type="SMART" id="SM00132">
    <property type="entry name" value="LIM"/>
    <property type="match status" value="1"/>
</dbReference>
<evidence type="ECO:0000313" key="20">
    <source>
        <dbReference type="EMBL" id="CAH0716321.1"/>
    </source>
</evidence>
<keyword evidence="9 16" id="KW-0862">Zinc</keyword>
<feature type="domain" description="LIM zinc-binding" evidence="19">
    <location>
        <begin position="1241"/>
        <end position="1303"/>
    </location>
</feature>
<feature type="compositionally biased region" description="Low complexity" evidence="18">
    <location>
        <begin position="1310"/>
        <end position="1321"/>
    </location>
</feature>
<feature type="compositionally biased region" description="Pro residues" evidence="18">
    <location>
        <begin position="2170"/>
        <end position="2179"/>
    </location>
</feature>
<feature type="non-terminal residue" evidence="20">
    <location>
        <position position="2232"/>
    </location>
</feature>
<feature type="coiled-coil region" evidence="17">
    <location>
        <begin position="1046"/>
        <end position="1073"/>
    </location>
</feature>
<evidence type="ECO:0000256" key="16">
    <source>
        <dbReference type="PROSITE-ProRule" id="PRU00125"/>
    </source>
</evidence>
<dbReference type="InterPro" id="IPR003953">
    <property type="entry name" value="FAD-dep_OxRdtase_2_FAD-bd"/>
</dbReference>
<dbReference type="GO" id="GO:0120501">
    <property type="term" value="F:F-actin monooxygenase activity"/>
    <property type="evidence" value="ECO:0007669"/>
    <property type="project" value="UniProtKB-EC"/>
</dbReference>
<gene>
    <name evidence="20" type="ORF">BINO364_LOCUS3112</name>
</gene>
<feature type="region of interest" description="Disordered" evidence="18">
    <location>
        <begin position="922"/>
        <end position="983"/>
    </location>
</feature>
<evidence type="ECO:0000256" key="5">
    <source>
        <dbReference type="ARBA" id="ARBA00022490"/>
    </source>
</evidence>
<feature type="compositionally biased region" description="Basic and acidic residues" evidence="18">
    <location>
        <begin position="922"/>
        <end position="942"/>
    </location>
</feature>
<evidence type="ECO:0000256" key="4">
    <source>
        <dbReference type="ARBA" id="ARBA00012709"/>
    </source>
</evidence>
<evidence type="ECO:0000256" key="7">
    <source>
        <dbReference type="ARBA" id="ARBA00022723"/>
    </source>
</evidence>
<dbReference type="InterPro" id="IPR001781">
    <property type="entry name" value="Znf_LIM"/>
</dbReference>
<keyword evidence="13 16" id="KW-0440">LIM domain</keyword>
<dbReference type="PROSITE" id="PS50023">
    <property type="entry name" value="LIM_DOMAIN_2"/>
    <property type="match status" value="1"/>
</dbReference>
<feature type="region of interest" description="Disordered" evidence="18">
    <location>
        <begin position="1647"/>
        <end position="1670"/>
    </location>
</feature>
<reference evidence="20" key="1">
    <citation type="submission" date="2021-12" db="EMBL/GenBank/DDBJ databases">
        <authorList>
            <person name="Martin H S."/>
        </authorList>
    </citation>
    <scope>NUCLEOTIDE SEQUENCE</scope>
</reference>
<feature type="compositionally biased region" description="Basic residues" evidence="18">
    <location>
        <begin position="652"/>
        <end position="661"/>
    </location>
</feature>
<protein>
    <recommendedName>
        <fullName evidence="4">F-actin monooxygenase</fullName>
        <ecNumber evidence="4">1.14.13.225</ecNumber>
    </recommendedName>
</protein>
<evidence type="ECO:0000256" key="18">
    <source>
        <dbReference type="SAM" id="MobiDB-lite"/>
    </source>
</evidence>
<feature type="region of interest" description="Disordered" evidence="18">
    <location>
        <begin position="2144"/>
        <end position="2198"/>
    </location>
</feature>
<evidence type="ECO:0000256" key="9">
    <source>
        <dbReference type="ARBA" id="ARBA00022833"/>
    </source>
</evidence>
<keyword evidence="11" id="KW-0560">Oxidoreductase</keyword>
<feature type="compositionally biased region" description="Pro residues" evidence="18">
    <location>
        <begin position="1500"/>
        <end position="1515"/>
    </location>
</feature>
<dbReference type="PANTHER" id="PTHR23167">
    <property type="entry name" value="CALPONIN HOMOLOGY DOMAIN-CONTAINING PROTEIN DDB_G0272472-RELATED"/>
    <property type="match status" value="1"/>
</dbReference>
<feature type="compositionally biased region" description="Polar residues" evidence="18">
    <location>
        <begin position="1880"/>
        <end position="1889"/>
    </location>
</feature>
<keyword evidence="14" id="KW-0009">Actin-binding</keyword>
<evidence type="ECO:0000259" key="19">
    <source>
        <dbReference type="PROSITE" id="PS50023"/>
    </source>
</evidence>
<keyword evidence="5" id="KW-0963">Cytoplasm</keyword>
<comment type="similarity">
    <text evidence="3">Belongs to the Mical family.</text>
</comment>
<feature type="compositionally biased region" description="Polar residues" evidence="18">
    <location>
        <begin position="832"/>
        <end position="841"/>
    </location>
</feature>
<dbReference type="Proteomes" id="UP000838878">
    <property type="component" value="Chromosome 11"/>
</dbReference>
<sequence>MNRGGRVEPTPPECALAAEMFDHFCSAGTMKQILALHREICNTLNLKPNRLPDFYPKLKAKLISSWKAQALFKKFDARANHKVYGKGRACTQNKVLIIGAGPCGVRAAIECQLLGAKVVVIEKRDRMSRNNVLHLWPFVIHDLRALGAKKFFGKFCAGSIDHISIRQLQCILLKVALLLGVEFHEGVSFEELLEPTITENSETLGWRARVIPSDHPVAQYEFDALIGADGKRNTLQGFKRKEFRGKLAMAITANFINRHTEQEASVPEISGVAFIFNQKFFKELYEVTGIDLENIVYYKDDTHYFVMTAKKHSLLDKGVLLNDFAEVSRLLSVENVDRAALMRYAQEAARFSTDGRLPLRDFALNHYGEPDVALFDFTSMYAAENASMVYERHGRRLLCQLVGDSLLEPFWPTGSGCARGFLSALDAAWAVRAWGNAPTPHPLEVIAERESIYRLLAQTTPENLHRDFGAYTLDPGTRYPNLNRAAVTPHRVTAFYDSDEPFPLDAAPQPKKRRREPEISEEALIAWVGHVEPGLRAATGPAALSDLLKRYRPDLLPPESSPRAVYNILQQEFGIAPIATNGPTRDIPEAKLRSYLLRVYYAFKGEVPHVYHKSDMFDQIKQSQQTEKNIRNITDHSVSVYSNAADTDKSHSSHRKKRRSVRTQQVSNDPAEFIRKEIGKLDLNDITQLARLIEGHDAISNDEQHTDKQRELQEQIITLLDPEESPDPAIIRDSLAQLLQGTSKTKIKAKEAMKDQANLAHFFQGGNTEKKSINPPRKLKGLDADTIKLPDFSDIFDNSEDTDATLVAKITKKKVKLKSPSISISKQDKFTRSSSTETPAHQTRRLSEVIDKERKRFSQSPEVAPYGRSNSVGSSEMAYNTKRIAQLFEGHKRHTPSPESVSVRTRLADNPEMASRWQRMADIIEGKRRDTPSPDRSKRRDSIGNPELALRRQRVSDLIKGVPKQRRSPEHSTQRRNSGEMAFRMQRVSDMMKKKSAEAKRPKTYGKRKAAREIMKQRFEKSLQMLAAETRLDFTPSADLENDYGLQQYRASAPQFDERVKKLERKLQHYEEGRLVGGGGRNVGGGARVARLAAELSNTTTPSAVPRASKPKDLMRSVGKIERDDWNVKEIERKILENKLGRPEPKTAEKVPKWDREQFLGRQRRLKEGDSNEEKWGEIDETLHKLDQKLRDSGRPDHGTKKVANLATKFVKKEEPTEEVYKVAPKEELKKQWRGPSSAGMQCAACGTRVFAAEGVTADGLHLHRACFRCAVCKAVLRPGSYTMERYGSRLVCLRHSGVSVPDAIVTSSLTTPSTTRTDAPTPTPERISLELSDGGAREIDEDEWTDRNFLASETSGAGGLSDEEESSSDEYTDAGDSDNEAEQSPEPVLSEPRPPHSHLYFSDDSFGYDDYSDDGAESSGNESCSRMRAAREARRREVPAEARPPTDSSEVESEEESESSDEEVSSATEVSTDSEFAREECTPACPTSPPAILVTEATPPAPAAHPAPPAPPEYPLNRTRSAGGLATKRALELKRKYLLGEPSPPTIAEETKIQPMPDIIKNLCSVAPVDLLTKGDSPLCKSDWREPIKEEKKEPEIESDSLTEEDSSHTETIPNQFVPRVEVHDEGGELIQLDSLMIINNSVDDNDEKASGTATTTGPTIVAADSESSESCRDATTLALTETELSDWAAESAVLDDCGFDEKEDRKRSKNPRSLSGPKLVHETKNISAIASHVCGRTSPDPIVFSNALEHFEFADEGDQDPFIETPTTPRNEGYMELIDDEYDPYFPANDRSMNFIERSFSETTIKPNDIIVPVEDDKPSDFDDVIKFIDDQDSKTESIPKCDSAKSLSHAEMAQNDAFDKSNTSSDKKEDSLIRVSELSSVDNDTNIDLKRESTSISDTSPPLEDDSTSKIDKNDDDKLENDTSLEDISPPLASEKSKPQSSERLTYNNLSKPVTFTSPSSIRLYAPAICRSASETFSRTNIRRPNSPPRNIDWSTSYHLSSDSVSTSSPNSKHESIDDKVQEIKKEREEQTEVVRRLVLERLGSTGQRANKKSTRRNRASPLSVMPPPVPPPPVLGEPAPLPPPPPRPAPPAPPLMSLPPVTPSFSDPDLTHERRRTGIMKSISNYLNRRLGPRHKCVSEPDLTTHEPHQSRHREAHKSTGTLNAPPVPPPPVCYTPPDIHQSPGARPAEQQAATVAELVQVSAQRHAHLALMAADRRRNAASGGVGG</sequence>
<feature type="compositionally biased region" description="Acidic residues" evidence="18">
    <location>
        <begin position="1362"/>
        <end position="1384"/>
    </location>
</feature>
<dbReference type="SUPFAM" id="SSF51905">
    <property type="entry name" value="FAD/NAD(P)-binding domain"/>
    <property type="match status" value="1"/>
</dbReference>
<feature type="compositionally biased region" description="Basic and acidic residues" evidence="18">
    <location>
        <begin position="2015"/>
        <end position="2034"/>
    </location>
</feature>
<dbReference type="PRINTS" id="PR00420">
    <property type="entry name" value="RNGMNOXGNASE"/>
</dbReference>
<feature type="compositionally biased region" description="Low complexity" evidence="18">
    <location>
        <begin position="1998"/>
        <end position="2014"/>
    </location>
</feature>
<evidence type="ECO:0000256" key="13">
    <source>
        <dbReference type="ARBA" id="ARBA00023038"/>
    </source>
</evidence>
<keyword evidence="21" id="KW-1185">Reference proteome</keyword>
<comment type="subcellular location">
    <subcellularLocation>
        <location evidence="2">Cytoplasm</location>
    </subcellularLocation>
</comment>
<dbReference type="FunFam" id="3.50.50.60:FF:000004">
    <property type="entry name" value="protein-methionine sulfoxide oxidase MICAL2 isoform X1"/>
    <property type="match status" value="1"/>
</dbReference>
<keyword evidence="10" id="KW-0521">NADP</keyword>
<feature type="region of interest" description="Disordered" evidence="18">
    <location>
        <begin position="1576"/>
        <end position="1619"/>
    </location>
</feature>
<dbReference type="EMBL" id="OV170231">
    <property type="protein sequence ID" value="CAH0716321.1"/>
    <property type="molecule type" value="Genomic_DNA"/>
</dbReference>
<evidence type="ECO:0000256" key="15">
    <source>
        <dbReference type="ARBA" id="ARBA00049522"/>
    </source>
</evidence>
<feature type="compositionally biased region" description="Polar residues" evidence="18">
    <location>
        <begin position="635"/>
        <end position="645"/>
    </location>
</feature>
<evidence type="ECO:0000256" key="2">
    <source>
        <dbReference type="ARBA" id="ARBA00004496"/>
    </source>
</evidence>
<feature type="region of interest" description="Disordered" evidence="18">
    <location>
        <begin position="626"/>
        <end position="668"/>
    </location>
</feature>
<keyword evidence="8" id="KW-0274">FAD</keyword>
<feature type="region of interest" description="Disordered" evidence="18">
    <location>
        <begin position="1310"/>
        <end position="1527"/>
    </location>
</feature>
<dbReference type="GO" id="GO:0003779">
    <property type="term" value="F:actin binding"/>
    <property type="evidence" value="ECO:0007669"/>
    <property type="project" value="UniProtKB-KW"/>
</dbReference>
<keyword evidence="12" id="KW-0503">Monooxygenase</keyword>
<organism evidence="20 21">
    <name type="scientific">Brenthis ino</name>
    <name type="common">lesser marbled fritillary</name>
    <dbReference type="NCBI Taxonomy" id="405034"/>
    <lineage>
        <taxon>Eukaryota</taxon>
        <taxon>Metazoa</taxon>
        <taxon>Ecdysozoa</taxon>
        <taxon>Arthropoda</taxon>
        <taxon>Hexapoda</taxon>
        <taxon>Insecta</taxon>
        <taxon>Pterygota</taxon>
        <taxon>Neoptera</taxon>
        <taxon>Endopterygota</taxon>
        <taxon>Lepidoptera</taxon>
        <taxon>Glossata</taxon>
        <taxon>Ditrysia</taxon>
        <taxon>Papilionoidea</taxon>
        <taxon>Nymphalidae</taxon>
        <taxon>Heliconiinae</taxon>
        <taxon>Argynnini</taxon>
        <taxon>Brenthis</taxon>
    </lineage>
</organism>